<evidence type="ECO:0000313" key="12">
    <source>
        <dbReference type="EMBL" id="CAH0107070.1"/>
    </source>
</evidence>
<evidence type="ECO:0000256" key="11">
    <source>
        <dbReference type="SAM" id="SignalP"/>
    </source>
</evidence>
<dbReference type="GO" id="GO:0006493">
    <property type="term" value="P:protein O-linked glycosylation"/>
    <property type="evidence" value="ECO:0007669"/>
    <property type="project" value="TreeGrafter"/>
</dbReference>
<evidence type="ECO:0000256" key="7">
    <source>
        <dbReference type="ARBA" id="ARBA00022989"/>
    </source>
</evidence>
<dbReference type="AlphaFoldDB" id="A0A8J2WH60"/>
<evidence type="ECO:0000256" key="3">
    <source>
        <dbReference type="ARBA" id="ARBA00022676"/>
    </source>
</evidence>
<sequence>MNFFNVTSFIVLFLLNFQNGMARKSFFEHDKEVNVKHVTEYEFFKLYSQENLNMCNEKLQKLIYLDLLNITGEENTALSLKQKSLVDQLNRSEMEETNLAENLKTCQERENELNLQWTQSQTDNVQHIEQITNILTVNLKIFIHRIITSLLVGTPYPGFEKYTTMSTARLGLMPLVHSESFMHGCGTNHSQLNLEPIVNDIPDRKYEATVPSCDKNPTKSRSMLIVVLSSPGNFEKRTKIRETWKNHIDIVKRKGLVRTINFAFVLGQPELNSIQIRIKKEMATFKDIIQISELIDSPQNQTLKMVEVLKWTNTNCPKIHFLIKVNDDMYVNVHYLSFFVKSYYRIGKMTIYGDSTNVNYDNRLKIPNNNGPKKNDGIMLEAWPWNSYPNYINGSVYFIHGTAVLPLLAAVQTTPMIPYEDIYLTGICAEKAKIKTLYSTGRTCVSVLKHKPDLQLDPRLFISWKVDEPQLKLMNHYIVNNFYTRGRVMDEHLEIKFQNNVSYLEIFPAE</sequence>
<evidence type="ECO:0000256" key="9">
    <source>
        <dbReference type="ARBA" id="ARBA00023136"/>
    </source>
</evidence>
<dbReference type="OrthoDB" id="6374241at2759"/>
<comment type="similarity">
    <text evidence="2 10">Belongs to the glycosyltransferase 31 family.</text>
</comment>
<dbReference type="Proteomes" id="UP000789390">
    <property type="component" value="Unassembled WGS sequence"/>
</dbReference>
<evidence type="ECO:0000256" key="4">
    <source>
        <dbReference type="ARBA" id="ARBA00022679"/>
    </source>
</evidence>
<evidence type="ECO:0000256" key="8">
    <source>
        <dbReference type="ARBA" id="ARBA00023034"/>
    </source>
</evidence>
<dbReference type="Pfam" id="PF01762">
    <property type="entry name" value="Galactosyl_T"/>
    <property type="match status" value="1"/>
</dbReference>
<evidence type="ECO:0000256" key="5">
    <source>
        <dbReference type="ARBA" id="ARBA00022692"/>
    </source>
</evidence>
<evidence type="ECO:0000256" key="2">
    <source>
        <dbReference type="ARBA" id="ARBA00008661"/>
    </source>
</evidence>
<comment type="subcellular location">
    <subcellularLocation>
        <location evidence="1 10">Golgi apparatus membrane</location>
        <topology evidence="1 10">Single-pass type II membrane protein</topology>
    </subcellularLocation>
</comment>
<evidence type="ECO:0000313" key="13">
    <source>
        <dbReference type="Proteomes" id="UP000789390"/>
    </source>
</evidence>
<keyword evidence="6" id="KW-0735">Signal-anchor</keyword>
<comment type="caution">
    <text evidence="12">The sequence shown here is derived from an EMBL/GenBank/DDBJ whole genome shotgun (WGS) entry which is preliminary data.</text>
</comment>
<dbReference type="EMBL" id="CAKKLH010000251">
    <property type="protein sequence ID" value="CAH0107070.1"/>
    <property type="molecule type" value="Genomic_DNA"/>
</dbReference>
<proteinExistence type="inferred from homology"/>
<dbReference type="Gene3D" id="3.90.550.50">
    <property type="match status" value="1"/>
</dbReference>
<keyword evidence="13" id="KW-1185">Reference proteome</keyword>
<keyword evidence="7" id="KW-1133">Transmembrane helix</keyword>
<name>A0A8J2WH60_9CRUS</name>
<dbReference type="InterPro" id="IPR002659">
    <property type="entry name" value="Glyco_trans_31"/>
</dbReference>
<evidence type="ECO:0000256" key="6">
    <source>
        <dbReference type="ARBA" id="ARBA00022968"/>
    </source>
</evidence>
<keyword evidence="9" id="KW-0472">Membrane</keyword>
<gene>
    <name evidence="12" type="ORF">DGAL_LOCUS10355</name>
</gene>
<keyword evidence="11" id="KW-0732">Signal</keyword>
<keyword evidence="3 10" id="KW-0328">Glycosyltransferase</keyword>
<dbReference type="PANTHER" id="PTHR11214">
    <property type="entry name" value="BETA-1,3-N-ACETYLGLUCOSAMINYLTRANSFERASE"/>
    <property type="match status" value="1"/>
</dbReference>
<dbReference type="GO" id="GO:0016758">
    <property type="term" value="F:hexosyltransferase activity"/>
    <property type="evidence" value="ECO:0007669"/>
    <property type="project" value="InterPro"/>
</dbReference>
<accession>A0A8J2WH60</accession>
<dbReference type="EC" id="2.4.1.-" evidence="10"/>
<keyword evidence="8 10" id="KW-0333">Golgi apparatus</keyword>
<dbReference type="PANTHER" id="PTHR11214:SF334">
    <property type="entry name" value="HEXOSYLTRANSFERASE"/>
    <property type="match status" value="1"/>
</dbReference>
<organism evidence="12 13">
    <name type="scientific">Daphnia galeata</name>
    <dbReference type="NCBI Taxonomy" id="27404"/>
    <lineage>
        <taxon>Eukaryota</taxon>
        <taxon>Metazoa</taxon>
        <taxon>Ecdysozoa</taxon>
        <taxon>Arthropoda</taxon>
        <taxon>Crustacea</taxon>
        <taxon>Branchiopoda</taxon>
        <taxon>Diplostraca</taxon>
        <taxon>Cladocera</taxon>
        <taxon>Anomopoda</taxon>
        <taxon>Daphniidae</taxon>
        <taxon>Daphnia</taxon>
    </lineage>
</organism>
<feature type="signal peptide" evidence="11">
    <location>
        <begin position="1"/>
        <end position="22"/>
    </location>
</feature>
<protein>
    <recommendedName>
        <fullName evidence="10">Hexosyltransferase</fullName>
        <ecNumber evidence="10">2.4.1.-</ecNumber>
    </recommendedName>
</protein>
<keyword evidence="5" id="KW-0812">Transmembrane</keyword>
<evidence type="ECO:0000256" key="1">
    <source>
        <dbReference type="ARBA" id="ARBA00004323"/>
    </source>
</evidence>
<evidence type="ECO:0000256" key="10">
    <source>
        <dbReference type="RuleBase" id="RU363063"/>
    </source>
</evidence>
<keyword evidence="4" id="KW-0808">Transferase</keyword>
<feature type="chain" id="PRO_5035246149" description="Hexosyltransferase" evidence="11">
    <location>
        <begin position="23"/>
        <end position="510"/>
    </location>
</feature>
<reference evidence="12" key="1">
    <citation type="submission" date="2021-11" db="EMBL/GenBank/DDBJ databases">
        <authorList>
            <person name="Schell T."/>
        </authorList>
    </citation>
    <scope>NUCLEOTIDE SEQUENCE</scope>
    <source>
        <strain evidence="12">M5</strain>
    </source>
</reference>
<dbReference type="GO" id="GO:0000139">
    <property type="term" value="C:Golgi membrane"/>
    <property type="evidence" value="ECO:0007669"/>
    <property type="project" value="UniProtKB-SubCell"/>
</dbReference>